<evidence type="ECO:0000313" key="12">
    <source>
        <dbReference type="EMBL" id="GHP04389.1"/>
    </source>
</evidence>
<dbReference type="EMBL" id="BNJQ01000007">
    <property type="protein sequence ID" value="GHP04389.1"/>
    <property type="molecule type" value="Genomic_DNA"/>
</dbReference>
<dbReference type="OrthoDB" id="10264956at2759"/>
<dbReference type="GO" id="GO:0008373">
    <property type="term" value="F:sialyltransferase activity"/>
    <property type="evidence" value="ECO:0007669"/>
    <property type="project" value="InterPro"/>
</dbReference>
<feature type="compositionally biased region" description="Basic and acidic residues" evidence="11">
    <location>
        <begin position="39"/>
        <end position="49"/>
    </location>
</feature>
<evidence type="ECO:0000313" key="13">
    <source>
        <dbReference type="Proteomes" id="UP000660262"/>
    </source>
</evidence>
<keyword evidence="9" id="KW-0472">Membrane</keyword>
<feature type="region of interest" description="Disordered" evidence="11">
    <location>
        <begin position="1"/>
        <end position="51"/>
    </location>
</feature>
<keyword evidence="13" id="KW-1185">Reference proteome</keyword>
<comment type="caution">
    <text evidence="12">The sequence shown here is derived from an EMBL/GenBank/DDBJ whole genome shotgun (WGS) entry which is preliminary data.</text>
</comment>
<evidence type="ECO:0000256" key="6">
    <source>
        <dbReference type="ARBA" id="ARBA00022968"/>
    </source>
</evidence>
<evidence type="ECO:0000256" key="1">
    <source>
        <dbReference type="ARBA" id="ARBA00004323"/>
    </source>
</evidence>
<proteinExistence type="inferred from homology"/>
<keyword evidence="6" id="KW-0735">Signal-anchor</keyword>
<keyword evidence="8" id="KW-0333">Golgi apparatus</keyword>
<dbReference type="InterPro" id="IPR050943">
    <property type="entry name" value="Glycosyltr_29_Sialyltrsf"/>
</dbReference>
<dbReference type="PANTHER" id="PTHR11987">
    <property type="entry name" value="ALPHA-2,8-SIALYLTRANSFERASE"/>
    <property type="match status" value="1"/>
</dbReference>
<reference evidence="12" key="1">
    <citation type="submission" date="2020-10" db="EMBL/GenBank/DDBJ databases">
        <title>Unveiling of a novel bifunctional photoreceptor, Dualchrome1, isolated from a cosmopolitan green alga.</title>
        <authorList>
            <person name="Suzuki S."/>
            <person name="Kawachi M."/>
        </authorList>
    </citation>
    <scope>NUCLEOTIDE SEQUENCE</scope>
    <source>
        <strain evidence="12">NIES 2893</strain>
    </source>
</reference>
<feature type="compositionally biased region" description="Basic and acidic residues" evidence="11">
    <location>
        <begin position="617"/>
        <end position="628"/>
    </location>
</feature>
<comment type="similarity">
    <text evidence="2">Belongs to the glycosyltransferase 29 family.</text>
</comment>
<dbReference type="Pfam" id="PF00777">
    <property type="entry name" value="Glyco_transf_29"/>
    <property type="match status" value="1"/>
</dbReference>
<gene>
    <name evidence="12" type="ORF">PPROV_000314300</name>
</gene>
<feature type="compositionally biased region" description="Low complexity" evidence="11">
    <location>
        <begin position="157"/>
        <end position="172"/>
    </location>
</feature>
<feature type="region of interest" description="Disordered" evidence="11">
    <location>
        <begin position="599"/>
        <end position="635"/>
    </location>
</feature>
<feature type="compositionally biased region" description="Acidic residues" evidence="11">
    <location>
        <begin position="135"/>
        <end position="156"/>
    </location>
</feature>
<keyword evidence="3 12" id="KW-0328">Glycosyltransferase</keyword>
<dbReference type="PANTHER" id="PTHR11987:SF36">
    <property type="entry name" value="SIA-ALPHA-2,3-GAL-BETA-1,4-GLCNAC-R:ALPHA 2,8-SIALYLTRANSFERASE"/>
    <property type="match status" value="1"/>
</dbReference>
<evidence type="ECO:0000256" key="9">
    <source>
        <dbReference type="ARBA" id="ARBA00023136"/>
    </source>
</evidence>
<organism evidence="12 13">
    <name type="scientific">Pycnococcus provasolii</name>
    <dbReference type="NCBI Taxonomy" id="41880"/>
    <lineage>
        <taxon>Eukaryota</taxon>
        <taxon>Viridiplantae</taxon>
        <taxon>Chlorophyta</taxon>
        <taxon>Pseudoscourfieldiophyceae</taxon>
        <taxon>Pseudoscourfieldiales</taxon>
        <taxon>Pycnococcaceae</taxon>
        <taxon>Pycnococcus</taxon>
    </lineage>
</organism>
<evidence type="ECO:0000256" key="2">
    <source>
        <dbReference type="ARBA" id="ARBA00006003"/>
    </source>
</evidence>
<protein>
    <submittedName>
        <fullName evidence="12">CMP-N-acetylneuraminate-beta-galactosamide-alpha-2,3-sialyltransferase 2</fullName>
    </submittedName>
</protein>
<keyword evidence="7" id="KW-1133">Transmembrane helix</keyword>
<evidence type="ECO:0000256" key="7">
    <source>
        <dbReference type="ARBA" id="ARBA00022989"/>
    </source>
</evidence>
<comment type="subcellular location">
    <subcellularLocation>
        <location evidence="1">Golgi apparatus membrane</location>
        <topology evidence="1">Single-pass type II membrane protein</topology>
    </subcellularLocation>
</comment>
<evidence type="ECO:0000256" key="11">
    <source>
        <dbReference type="SAM" id="MobiDB-lite"/>
    </source>
</evidence>
<evidence type="ECO:0000256" key="4">
    <source>
        <dbReference type="ARBA" id="ARBA00022679"/>
    </source>
</evidence>
<keyword evidence="5" id="KW-0812">Transmembrane</keyword>
<sequence>MQHASRRTVGPAAANPLDAHTGGGAGIAGVAGRSPRHAQGGERLPDGKHSGSTLTIRQYLSSSRFQRHALLAMLFLSLLAVYTRTPSTGSTRLDDEIREARMRQVESGKEPTVYAARLPTKSRMRKRTTTQPPLDDGDEAGDEEDSMPEPFDDADAVAEAQPQKPAAKASVDVDIDGGDSDEDGGDDGDSETGMGSKNANQAEPKEKTFRNKLGEWQWLRKSDGTAVWRKLAKDGSNERPERTWYDRSTVQSRLDFEKYVKCLPKPDGDLPPIDDLPVTERRTVLDEYIVHQGNFQRLGKGSDVNRTQRIRNVEALPLDGENTLRSHNWGNCAIVGNSGILRLEEVAKSIDSHDTVVRLNHAPTYGYSRRVGRKVTHRFLNRLWTRTYRNGGGMKRGTVLPMEKDLTFVVTRATSQEYELLLDYLLSDRPDVKVLYLSSRATSMATPLLTKYRERLCKHGYGPYKGLNVPSSGFVAIYMLIPLCDRITVYGFGVEGMMNVNNLKFDDSYGYHYFKGVGSRHVGDDVHSFDNEEMVLRAMDKAGVLDMCQFVNPKNNTKNWACGCRAANVMDCKPAPGKNGLPRTDDLDCDVDDCVETTEATPAKGGHGAAKGATFKGAKDKGRGEKGRGSGRTRL</sequence>
<dbReference type="InterPro" id="IPR001675">
    <property type="entry name" value="Glyco_trans_29"/>
</dbReference>
<feature type="compositionally biased region" description="Acidic residues" evidence="11">
    <location>
        <begin position="173"/>
        <end position="190"/>
    </location>
</feature>
<feature type="region of interest" description="Disordered" evidence="11">
    <location>
        <begin position="103"/>
        <end position="211"/>
    </location>
</feature>
<evidence type="ECO:0000256" key="3">
    <source>
        <dbReference type="ARBA" id="ARBA00022676"/>
    </source>
</evidence>
<dbReference type="Proteomes" id="UP000660262">
    <property type="component" value="Unassembled WGS sequence"/>
</dbReference>
<keyword evidence="4 12" id="KW-0808">Transferase</keyword>
<evidence type="ECO:0000256" key="10">
    <source>
        <dbReference type="ARBA" id="ARBA00023180"/>
    </source>
</evidence>
<name>A0A830HGF7_9CHLO</name>
<dbReference type="AlphaFoldDB" id="A0A830HGF7"/>
<dbReference type="InterPro" id="IPR038578">
    <property type="entry name" value="GT29-like_sf"/>
</dbReference>
<evidence type="ECO:0000256" key="5">
    <source>
        <dbReference type="ARBA" id="ARBA00022692"/>
    </source>
</evidence>
<dbReference type="Gene3D" id="3.90.1480.20">
    <property type="entry name" value="Glycosyl transferase family 29"/>
    <property type="match status" value="1"/>
</dbReference>
<accession>A0A830HGF7</accession>
<dbReference type="GO" id="GO:0000139">
    <property type="term" value="C:Golgi membrane"/>
    <property type="evidence" value="ECO:0007669"/>
    <property type="project" value="UniProtKB-SubCell"/>
</dbReference>
<keyword evidence="10" id="KW-0325">Glycoprotein</keyword>
<dbReference type="CDD" id="cd19952">
    <property type="entry name" value="GT29"/>
    <property type="match status" value="1"/>
</dbReference>
<evidence type="ECO:0000256" key="8">
    <source>
        <dbReference type="ARBA" id="ARBA00023034"/>
    </source>
</evidence>